<dbReference type="AlphaFoldDB" id="K1SH47"/>
<evidence type="ECO:0000313" key="2">
    <source>
        <dbReference type="EMBL" id="EKC46676.1"/>
    </source>
</evidence>
<dbReference type="InterPro" id="IPR035965">
    <property type="entry name" value="PAS-like_dom_sf"/>
</dbReference>
<evidence type="ECO:0000259" key="1">
    <source>
        <dbReference type="Pfam" id="PF08447"/>
    </source>
</evidence>
<feature type="non-terminal residue" evidence="2">
    <location>
        <position position="1"/>
    </location>
</feature>
<proteinExistence type="predicted"/>
<gene>
    <name evidence="2" type="ORF">OBE_16135</name>
</gene>
<sequence>RKVLVVINDIFKVFGEQTAEILFQIITECMDDYLYIFDLQNNIFEISQSAVKRFNMSKNVLTDAANEVMKVVYEEDRRMLAKHLADICEGRENVHNLHYRWLDKEGMPVWINCRGIVINDQQGKAEYLVGCLNETGNKRRADNVTDCLAVRNSLLTCVHKKNPLPRDFLCI</sequence>
<protein>
    <submittedName>
        <fullName evidence="2">Signaling protein</fullName>
    </submittedName>
</protein>
<name>K1SH47_9ZZZZ</name>
<dbReference type="SUPFAM" id="SSF55785">
    <property type="entry name" value="PYP-like sensor domain (PAS domain)"/>
    <property type="match status" value="1"/>
</dbReference>
<comment type="caution">
    <text evidence="2">The sequence shown here is derived from an EMBL/GenBank/DDBJ whole genome shotgun (WGS) entry which is preliminary data.</text>
</comment>
<feature type="domain" description="PAS fold-3" evidence="1">
    <location>
        <begin position="46"/>
        <end position="130"/>
    </location>
</feature>
<accession>K1SH47</accession>
<dbReference type="InterPro" id="IPR013655">
    <property type="entry name" value="PAS_fold_3"/>
</dbReference>
<organism evidence="2">
    <name type="scientific">human gut metagenome</name>
    <dbReference type="NCBI Taxonomy" id="408170"/>
    <lineage>
        <taxon>unclassified sequences</taxon>
        <taxon>metagenomes</taxon>
        <taxon>organismal metagenomes</taxon>
    </lineage>
</organism>
<reference evidence="2" key="1">
    <citation type="journal article" date="2013" name="Environ. Microbiol.">
        <title>Microbiota from the distal guts of lean and obese adolescents exhibit partial functional redundancy besides clear differences in community structure.</title>
        <authorList>
            <person name="Ferrer M."/>
            <person name="Ruiz A."/>
            <person name="Lanza F."/>
            <person name="Haange S.B."/>
            <person name="Oberbach A."/>
            <person name="Till H."/>
            <person name="Bargiela R."/>
            <person name="Campoy C."/>
            <person name="Segura M.T."/>
            <person name="Richter M."/>
            <person name="von Bergen M."/>
            <person name="Seifert J."/>
            <person name="Suarez A."/>
        </authorList>
    </citation>
    <scope>NUCLEOTIDE SEQUENCE</scope>
</reference>
<dbReference type="Pfam" id="PF08447">
    <property type="entry name" value="PAS_3"/>
    <property type="match status" value="1"/>
</dbReference>
<dbReference type="EMBL" id="AJWZ01011044">
    <property type="protein sequence ID" value="EKC46676.1"/>
    <property type="molecule type" value="Genomic_DNA"/>
</dbReference>
<dbReference type="Gene3D" id="3.30.450.20">
    <property type="entry name" value="PAS domain"/>
    <property type="match status" value="1"/>
</dbReference>